<dbReference type="PROSITE" id="PS51257">
    <property type="entry name" value="PROKAR_LIPOPROTEIN"/>
    <property type="match status" value="1"/>
</dbReference>
<name>A0A923IVP4_9SPHI</name>
<dbReference type="RefSeq" id="WP_182923843.1">
    <property type="nucleotide sequence ID" value="NZ_WNXD01000002.1"/>
</dbReference>
<protein>
    <submittedName>
        <fullName evidence="1">Uncharacterized protein</fullName>
    </submittedName>
</protein>
<dbReference type="EMBL" id="WNXD01000002">
    <property type="protein sequence ID" value="MBB2147225.1"/>
    <property type="molecule type" value="Genomic_DNA"/>
</dbReference>
<proteinExistence type="predicted"/>
<sequence>MRPTVTALILLLILGCKRQQDQIEKFIFDNSQVNTKQVHKYTFFTDGKIKIDKSIIYTYMAEKAVDSMVFTKEFFYNKKGKIERIIELENGDKELKVYNAQDSLIGNFKINKENDTTFSEKTFYENGKKTSLDTRWLRLKLPDFENPKKEALRSFDTLLTRKEFLYQNDLISKTIVTEQGKLQEEVLYFYKDGVQYKKETYSFLKGLKYLKETTTFNLKNNNKSDFVAINNEGDTSTVKETIRQENTTIIATNYKSAGIQIIEYYNEKNQLIGTIDVNLKDKIKNIASISYDNKGNIIEESSYRQRLNDFR</sequence>
<dbReference type="AlphaFoldDB" id="A0A923IVP4"/>
<dbReference type="Proteomes" id="UP000601055">
    <property type="component" value="Unassembled WGS sequence"/>
</dbReference>
<evidence type="ECO:0000313" key="2">
    <source>
        <dbReference type="Proteomes" id="UP000601055"/>
    </source>
</evidence>
<organism evidence="1 2">
    <name type="scientific">Pedobacter planticolens</name>
    <dbReference type="NCBI Taxonomy" id="2679964"/>
    <lineage>
        <taxon>Bacteria</taxon>
        <taxon>Pseudomonadati</taxon>
        <taxon>Bacteroidota</taxon>
        <taxon>Sphingobacteriia</taxon>
        <taxon>Sphingobacteriales</taxon>
        <taxon>Sphingobacteriaceae</taxon>
        <taxon>Pedobacter</taxon>
    </lineage>
</organism>
<reference evidence="1" key="1">
    <citation type="submission" date="2019-11" db="EMBL/GenBank/DDBJ databases">
        <title>Description of Pedobacter sp. LMG 31464T.</title>
        <authorList>
            <person name="Carlier A."/>
            <person name="Qi S."/>
            <person name="Vandamme P."/>
        </authorList>
    </citation>
    <scope>NUCLEOTIDE SEQUENCE</scope>
    <source>
        <strain evidence="1">LMG 31464</strain>
    </source>
</reference>
<gene>
    <name evidence="1" type="ORF">GM921_17120</name>
</gene>
<keyword evidence="2" id="KW-1185">Reference proteome</keyword>
<comment type="caution">
    <text evidence="1">The sequence shown here is derived from an EMBL/GenBank/DDBJ whole genome shotgun (WGS) entry which is preliminary data.</text>
</comment>
<evidence type="ECO:0000313" key="1">
    <source>
        <dbReference type="EMBL" id="MBB2147225.1"/>
    </source>
</evidence>
<accession>A0A923IVP4</accession>